<dbReference type="InParanoid" id="A0A1V9XNX3"/>
<name>A0A1V9XNX3_9ACAR</name>
<evidence type="ECO:0000313" key="1">
    <source>
        <dbReference type="EMBL" id="OQR75048.1"/>
    </source>
</evidence>
<organism evidence="1 2">
    <name type="scientific">Tropilaelaps mercedesae</name>
    <dbReference type="NCBI Taxonomy" id="418985"/>
    <lineage>
        <taxon>Eukaryota</taxon>
        <taxon>Metazoa</taxon>
        <taxon>Ecdysozoa</taxon>
        <taxon>Arthropoda</taxon>
        <taxon>Chelicerata</taxon>
        <taxon>Arachnida</taxon>
        <taxon>Acari</taxon>
        <taxon>Parasitiformes</taxon>
        <taxon>Mesostigmata</taxon>
        <taxon>Gamasina</taxon>
        <taxon>Dermanyssoidea</taxon>
        <taxon>Laelapidae</taxon>
        <taxon>Tropilaelaps</taxon>
    </lineage>
</organism>
<gene>
    <name evidence="1" type="ORF">BIW11_00844</name>
</gene>
<comment type="caution">
    <text evidence="1">The sequence shown here is derived from an EMBL/GenBank/DDBJ whole genome shotgun (WGS) entry which is preliminary data.</text>
</comment>
<dbReference type="AlphaFoldDB" id="A0A1V9XNX3"/>
<protein>
    <submittedName>
        <fullName evidence="1">Uncharacterized protein</fullName>
    </submittedName>
</protein>
<reference evidence="1 2" key="1">
    <citation type="journal article" date="2017" name="Gigascience">
        <title>Draft genome of the honey bee ectoparasitic mite, Tropilaelaps mercedesae, is shaped by the parasitic life history.</title>
        <authorList>
            <person name="Dong X."/>
            <person name="Armstrong S.D."/>
            <person name="Xia D."/>
            <person name="Makepeace B.L."/>
            <person name="Darby A.C."/>
            <person name="Kadowaki T."/>
        </authorList>
    </citation>
    <scope>NUCLEOTIDE SEQUENCE [LARGE SCALE GENOMIC DNA]</scope>
    <source>
        <strain evidence="1">Wuxi-XJTLU</strain>
    </source>
</reference>
<proteinExistence type="predicted"/>
<sequence length="113" mass="12482">MRRSRCLLKRARCSELASLKKTNSGLAVYELPQAVLKVLRMLRAYAVFGFLAAGVPRSTGKPDTDIANFLVPHCPKGLVLCTLDDMAFTPSKSVVQVPSGNFVPMIDFRQQVR</sequence>
<evidence type="ECO:0000313" key="2">
    <source>
        <dbReference type="Proteomes" id="UP000192247"/>
    </source>
</evidence>
<keyword evidence="2" id="KW-1185">Reference proteome</keyword>
<dbReference type="Proteomes" id="UP000192247">
    <property type="component" value="Unassembled WGS sequence"/>
</dbReference>
<dbReference type="EMBL" id="MNPL01006950">
    <property type="protein sequence ID" value="OQR75048.1"/>
    <property type="molecule type" value="Genomic_DNA"/>
</dbReference>
<accession>A0A1V9XNX3</accession>